<keyword evidence="3" id="KW-1185">Reference proteome</keyword>
<proteinExistence type="predicted"/>
<evidence type="ECO:0000259" key="1">
    <source>
        <dbReference type="Pfam" id="PF13467"/>
    </source>
</evidence>
<dbReference type="Proteomes" id="UP000198784">
    <property type="component" value="Unassembled WGS sequence"/>
</dbReference>
<keyword evidence="2" id="KW-0238">DNA-binding</keyword>
<dbReference type="InterPro" id="IPR027373">
    <property type="entry name" value="RHH_dom"/>
</dbReference>
<dbReference type="GO" id="GO:0003677">
    <property type="term" value="F:DNA binding"/>
    <property type="evidence" value="ECO:0007669"/>
    <property type="project" value="UniProtKB-KW"/>
</dbReference>
<dbReference type="AlphaFoldDB" id="A0A1I5TRJ3"/>
<evidence type="ECO:0000313" key="2">
    <source>
        <dbReference type="EMBL" id="SFP85643.1"/>
    </source>
</evidence>
<sequence>MPRRLCAGSPHFLTEDRHAMCELYVKADPILYESRSRSLRIRGVVTTLRLENQFWDILAEIAAVDGMTTNQLISKLYDEVMDYRGEVVNFASFLRVSCTRFLSQRPSKVRELSLTQRAQ</sequence>
<dbReference type="Pfam" id="PF13467">
    <property type="entry name" value="RHH_4"/>
    <property type="match status" value="1"/>
</dbReference>
<name>A0A1I5TRJ3_9PSED</name>
<dbReference type="InterPro" id="IPR038268">
    <property type="entry name" value="RHH_sf"/>
</dbReference>
<dbReference type="Gene3D" id="1.10.3990.20">
    <property type="entry name" value="protein bp1543"/>
    <property type="match status" value="1"/>
</dbReference>
<feature type="domain" description="Ribbon-helix-helix" evidence="1">
    <location>
        <begin position="35"/>
        <end position="100"/>
    </location>
</feature>
<evidence type="ECO:0000313" key="3">
    <source>
        <dbReference type="Proteomes" id="UP000198784"/>
    </source>
</evidence>
<protein>
    <submittedName>
        <fullName evidence="2">Predicted DNA-binding protein, contains Ribbon-helix-helix (RHH) domain</fullName>
    </submittedName>
</protein>
<gene>
    <name evidence="2" type="ORF">SAMN05216190_12164</name>
</gene>
<accession>A0A1I5TRJ3</accession>
<organism evidence="2 3">
    <name type="scientific">Pseudomonas borbori</name>
    <dbReference type="NCBI Taxonomy" id="289003"/>
    <lineage>
        <taxon>Bacteria</taxon>
        <taxon>Pseudomonadati</taxon>
        <taxon>Pseudomonadota</taxon>
        <taxon>Gammaproteobacteria</taxon>
        <taxon>Pseudomonadales</taxon>
        <taxon>Pseudomonadaceae</taxon>
        <taxon>Pseudomonas</taxon>
    </lineage>
</organism>
<reference evidence="3" key="1">
    <citation type="submission" date="2016-10" db="EMBL/GenBank/DDBJ databases">
        <authorList>
            <person name="Varghese N."/>
            <person name="Submissions S."/>
        </authorList>
    </citation>
    <scope>NUCLEOTIDE SEQUENCE [LARGE SCALE GENOMIC DNA]</scope>
    <source>
        <strain evidence="3">DSM 17834</strain>
    </source>
</reference>
<dbReference type="EMBL" id="FOWX01000021">
    <property type="protein sequence ID" value="SFP85643.1"/>
    <property type="molecule type" value="Genomic_DNA"/>
</dbReference>
<dbReference type="STRING" id="289003.SAMN05216190_12164"/>